<keyword evidence="11" id="KW-1185">Reference proteome</keyword>
<evidence type="ECO:0000256" key="6">
    <source>
        <dbReference type="ARBA" id="ARBA00022840"/>
    </source>
</evidence>
<dbReference type="PROSITE" id="PS50011">
    <property type="entry name" value="PROTEIN_KINASE_DOM"/>
    <property type="match status" value="1"/>
</dbReference>
<comment type="catalytic activity">
    <reaction evidence="7">
        <text>L-threonyl-[protein] + ATP = O-phospho-L-threonyl-[protein] + ADP + H(+)</text>
        <dbReference type="Rhea" id="RHEA:46608"/>
        <dbReference type="Rhea" id="RHEA-COMP:11060"/>
        <dbReference type="Rhea" id="RHEA-COMP:11605"/>
        <dbReference type="ChEBI" id="CHEBI:15378"/>
        <dbReference type="ChEBI" id="CHEBI:30013"/>
        <dbReference type="ChEBI" id="CHEBI:30616"/>
        <dbReference type="ChEBI" id="CHEBI:61977"/>
        <dbReference type="ChEBI" id="CHEBI:456216"/>
        <dbReference type="EC" id="2.7.11.1"/>
    </reaction>
</comment>
<keyword evidence="4" id="KW-0547">Nucleotide-binding</keyword>
<comment type="caution">
    <text evidence="10">The sequence shown here is derived from an EMBL/GenBank/DDBJ whole genome shotgun (WGS) entry which is preliminary data.</text>
</comment>
<keyword evidence="6" id="KW-0067">ATP-binding</keyword>
<reference evidence="10" key="1">
    <citation type="journal article" date="2023" name="Nat. Commun.">
        <title>Diploid and tetraploid genomes of Acorus and the evolution of monocots.</title>
        <authorList>
            <person name="Ma L."/>
            <person name="Liu K.W."/>
            <person name="Li Z."/>
            <person name="Hsiao Y.Y."/>
            <person name="Qi Y."/>
            <person name="Fu T."/>
            <person name="Tang G.D."/>
            <person name="Zhang D."/>
            <person name="Sun W.H."/>
            <person name="Liu D.K."/>
            <person name="Li Y."/>
            <person name="Chen G.Z."/>
            <person name="Liu X.D."/>
            <person name="Liao X.Y."/>
            <person name="Jiang Y.T."/>
            <person name="Yu X."/>
            <person name="Hao Y."/>
            <person name="Huang J."/>
            <person name="Zhao X.W."/>
            <person name="Ke S."/>
            <person name="Chen Y.Y."/>
            <person name="Wu W.L."/>
            <person name="Hsu J.L."/>
            <person name="Lin Y.F."/>
            <person name="Huang M.D."/>
            <person name="Li C.Y."/>
            <person name="Huang L."/>
            <person name="Wang Z.W."/>
            <person name="Zhao X."/>
            <person name="Zhong W.Y."/>
            <person name="Peng D.H."/>
            <person name="Ahmad S."/>
            <person name="Lan S."/>
            <person name="Zhang J.S."/>
            <person name="Tsai W.C."/>
            <person name="Van de Peer Y."/>
            <person name="Liu Z.J."/>
        </authorList>
    </citation>
    <scope>NUCLEOTIDE SEQUENCE</scope>
    <source>
        <strain evidence="10">CP</strain>
    </source>
</reference>
<protein>
    <recommendedName>
        <fullName evidence="1">non-specific serine/threonine protein kinase</fullName>
        <ecNumber evidence="1">2.7.11.1</ecNumber>
    </recommendedName>
</protein>
<evidence type="ECO:0000256" key="4">
    <source>
        <dbReference type="ARBA" id="ARBA00022741"/>
    </source>
</evidence>
<reference evidence="10" key="2">
    <citation type="submission" date="2023-06" db="EMBL/GenBank/DDBJ databases">
        <authorList>
            <person name="Ma L."/>
            <person name="Liu K.-W."/>
            <person name="Li Z."/>
            <person name="Hsiao Y.-Y."/>
            <person name="Qi Y."/>
            <person name="Fu T."/>
            <person name="Tang G."/>
            <person name="Zhang D."/>
            <person name="Sun W.-H."/>
            <person name="Liu D.-K."/>
            <person name="Li Y."/>
            <person name="Chen G.-Z."/>
            <person name="Liu X.-D."/>
            <person name="Liao X.-Y."/>
            <person name="Jiang Y.-T."/>
            <person name="Yu X."/>
            <person name="Hao Y."/>
            <person name="Huang J."/>
            <person name="Zhao X.-W."/>
            <person name="Ke S."/>
            <person name="Chen Y.-Y."/>
            <person name="Wu W.-L."/>
            <person name="Hsu J.-L."/>
            <person name="Lin Y.-F."/>
            <person name="Huang M.-D."/>
            <person name="Li C.-Y."/>
            <person name="Huang L."/>
            <person name="Wang Z.-W."/>
            <person name="Zhao X."/>
            <person name="Zhong W.-Y."/>
            <person name="Peng D.-H."/>
            <person name="Ahmad S."/>
            <person name="Lan S."/>
            <person name="Zhang J.-S."/>
            <person name="Tsai W.-C."/>
            <person name="Van De Peer Y."/>
            <person name="Liu Z.-J."/>
        </authorList>
    </citation>
    <scope>NUCLEOTIDE SEQUENCE</scope>
    <source>
        <strain evidence="10">CP</strain>
        <tissue evidence="10">Leaves</tissue>
    </source>
</reference>
<evidence type="ECO:0000256" key="1">
    <source>
        <dbReference type="ARBA" id="ARBA00012513"/>
    </source>
</evidence>
<keyword evidence="5 10" id="KW-0418">Kinase</keyword>
<dbReference type="EMBL" id="JAUJYO010000004">
    <property type="protein sequence ID" value="KAK1318391.1"/>
    <property type="molecule type" value="Genomic_DNA"/>
</dbReference>
<dbReference type="EC" id="2.7.11.1" evidence="1"/>
<dbReference type="GO" id="GO:0005524">
    <property type="term" value="F:ATP binding"/>
    <property type="evidence" value="ECO:0007669"/>
    <property type="project" value="UniProtKB-KW"/>
</dbReference>
<dbReference type="InterPro" id="IPR011009">
    <property type="entry name" value="Kinase-like_dom_sf"/>
</dbReference>
<dbReference type="SUPFAM" id="SSF56112">
    <property type="entry name" value="Protein kinase-like (PK-like)"/>
    <property type="match status" value="1"/>
</dbReference>
<evidence type="ECO:0000256" key="2">
    <source>
        <dbReference type="ARBA" id="ARBA00022527"/>
    </source>
</evidence>
<evidence type="ECO:0000256" key="3">
    <source>
        <dbReference type="ARBA" id="ARBA00022679"/>
    </source>
</evidence>
<dbReference type="InterPro" id="IPR008271">
    <property type="entry name" value="Ser/Thr_kinase_AS"/>
</dbReference>
<dbReference type="Proteomes" id="UP001180020">
    <property type="component" value="Unassembled WGS sequence"/>
</dbReference>
<evidence type="ECO:0000256" key="5">
    <source>
        <dbReference type="ARBA" id="ARBA00022777"/>
    </source>
</evidence>
<sequence length="222" mass="24989">MLIYEYLPMGSLEDHLFISGGKREVSLDWLTRLKIATGAARGVAHLHNCGIIHRDLKSSNVLLDSDLNPKVSDFGLAKATPQAANGGTHVSTRVMGTNGYCDPLYMDSSHLRQMCDVYSFGVVLLEMLTGQRALEEDHNKREERDIVNWAHPHIKKHEWRAIIDPTIAEEFPEKLAYRAFLIAYHCTRTDRHGTARPAMPVVVRGLECTLNLALVAPRPRHE</sequence>
<dbReference type="SMART" id="SM00220">
    <property type="entry name" value="S_TKc"/>
    <property type="match status" value="1"/>
</dbReference>
<keyword evidence="3" id="KW-0808">Transferase</keyword>
<dbReference type="PANTHER" id="PTHR47989:SF47">
    <property type="entry name" value="SERINE_THREONINE-PROTEIN KINASE PBL28-RELATED"/>
    <property type="match status" value="1"/>
</dbReference>
<evidence type="ECO:0000259" key="9">
    <source>
        <dbReference type="PROSITE" id="PS50011"/>
    </source>
</evidence>
<dbReference type="PROSITE" id="PS00108">
    <property type="entry name" value="PROTEIN_KINASE_ST"/>
    <property type="match status" value="1"/>
</dbReference>
<organism evidence="10 11">
    <name type="scientific">Acorus calamus</name>
    <name type="common">Sweet flag</name>
    <dbReference type="NCBI Taxonomy" id="4465"/>
    <lineage>
        <taxon>Eukaryota</taxon>
        <taxon>Viridiplantae</taxon>
        <taxon>Streptophyta</taxon>
        <taxon>Embryophyta</taxon>
        <taxon>Tracheophyta</taxon>
        <taxon>Spermatophyta</taxon>
        <taxon>Magnoliopsida</taxon>
        <taxon>Liliopsida</taxon>
        <taxon>Acoraceae</taxon>
        <taxon>Acorus</taxon>
    </lineage>
</organism>
<evidence type="ECO:0000256" key="7">
    <source>
        <dbReference type="ARBA" id="ARBA00047899"/>
    </source>
</evidence>
<dbReference type="GO" id="GO:0004674">
    <property type="term" value="F:protein serine/threonine kinase activity"/>
    <property type="evidence" value="ECO:0007669"/>
    <property type="project" value="UniProtKB-KW"/>
</dbReference>
<dbReference type="Pfam" id="PF00069">
    <property type="entry name" value="Pkinase"/>
    <property type="match status" value="1"/>
</dbReference>
<evidence type="ECO:0000313" key="10">
    <source>
        <dbReference type="EMBL" id="KAK1318391.1"/>
    </source>
</evidence>
<dbReference type="FunFam" id="1.10.510.10:FF:001023">
    <property type="entry name" value="Os07g0541700 protein"/>
    <property type="match status" value="1"/>
</dbReference>
<accession>A0AAV9EYW4</accession>
<gene>
    <name evidence="10" type="ORF">QJS10_CPB04g00185</name>
</gene>
<dbReference type="PANTHER" id="PTHR47989">
    <property type="entry name" value="OS01G0750732 PROTEIN"/>
    <property type="match status" value="1"/>
</dbReference>
<dbReference type="Gene3D" id="1.10.510.10">
    <property type="entry name" value="Transferase(Phosphotransferase) domain 1"/>
    <property type="match status" value="1"/>
</dbReference>
<feature type="domain" description="Protein kinase" evidence="9">
    <location>
        <begin position="1"/>
        <end position="188"/>
    </location>
</feature>
<dbReference type="AlphaFoldDB" id="A0AAV9EYW4"/>
<name>A0AAV9EYW4_ACOCL</name>
<evidence type="ECO:0000256" key="8">
    <source>
        <dbReference type="ARBA" id="ARBA00048679"/>
    </source>
</evidence>
<comment type="catalytic activity">
    <reaction evidence="8">
        <text>L-seryl-[protein] + ATP = O-phospho-L-seryl-[protein] + ADP + H(+)</text>
        <dbReference type="Rhea" id="RHEA:17989"/>
        <dbReference type="Rhea" id="RHEA-COMP:9863"/>
        <dbReference type="Rhea" id="RHEA-COMP:11604"/>
        <dbReference type="ChEBI" id="CHEBI:15378"/>
        <dbReference type="ChEBI" id="CHEBI:29999"/>
        <dbReference type="ChEBI" id="CHEBI:30616"/>
        <dbReference type="ChEBI" id="CHEBI:83421"/>
        <dbReference type="ChEBI" id="CHEBI:456216"/>
        <dbReference type="EC" id="2.7.11.1"/>
    </reaction>
</comment>
<proteinExistence type="predicted"/>
<keyword evidence="2" id="KW-0723">Serine/threonine-protein kinase</keyword>
<evidence type="ECO:0000313" key="11">
    <source>
        <dbReference type="Proteomes" id="UP001180020"/>
    </source>
</evidence>
<dbReference type="InterPro" id="IPR000719">
    <property type="entry name" value="Prot_kinase_dom"/>
</dbReference>